<evidence type="ECO:0000313" key="1">
    <source>
        <dbReference type="EMBL" id="MBN2976384.1"/>
    </source>
</evidence>
<reference evidence="1 2" key="1">
    <citation type="journal article" date="2021" name="Int. J. Syst. Evol. Microbiol.">
        <title>Pseudomonas lactucae sp. nov., a pathogen causing bacterial rot of lettuce in Japan.</title>
        <authorList>
            <person name="Sawada H."/>
            <person name="Fujikawa T."/>
            <person name="Satou M."/>
        </authorList>
    </citation>
    <scope>NUCLEOTIDE SEQUENCE [LARGE SCALE GENOMIC DNA]</scope>
    <source>
        <strain evidence="1 2">MAFF 301381</strain>
    </source>
</reference>
<reference evidence="1 2" key="2">
    <citation type="journal article" date="2023" name="Plant Pathol.">
        <title>Dismantling and reorganizing Pseudomonas marginalis sensu#lato.</title>
        <authorList>
            <person name="Sawada H."/>
            <person name="Fujikawa T."/>
            <person name="Satou M."/>
        </authorList>
    </citation>
    <scope>NUCLEOTIDE SEQUENCE [LARGE SCALE GENOMIC DNA]</scope>
    <source>
        <strain evidence="1 2">MAFF 301381</strain>
    </source>
</reference>
<dbReference type="RefSeq" id="WP_205490349.1">
    <property type="nucleotide sequence ID" value="NZ_JAFHKI010000067.1"/>
</dbReference>
<accession>A0A9X1C4M4</accession>
<dbReference type="Proteomes" id="UP001154860">
    <property type="component" value="Unassembled WGS sequence"/>
</dbReference>
<organism evidence="1 2">
    <name type="scientific">Pseudomonas lactucae</name>
    <dbReference type="NCBI Taxonomy" id="2813360"/>
    <lineage>
        <taxon>Bacteria</taxon>
        <taxon>Pseudomonadati</taxon>
        <taxon>Pseudomonadota</taxon>
        <taxon>Gammaproteobacteria</taxon>
        <taxon>Pseudomonadales</taxon>
        <taxon>Pseudomonadaceae</taxon>
        <taxon>Pseudomonas</taxon>
    </lineage>
</organism>
<dbReference type="AlphaFoldDB" id="A0A9X1C4M4"/>
<dbReference type="EMBL" id="JAFHKJ010000042">
    <property type="protein sequence ID" value="MBN2976384.1"/>
    <property type="molecule type" value="Genomic_DNA"/>
</dbReference>
<protein>
    <submittedName>
        <fullName evidence="1">Uncharacterized protein</fullName>
    </submittedName>
</protein>
<evidence type="ECO:0000313" key="2">
    <source>
        <dbReference type="Proteomes" id="UP001154860"/>
    </source>
</evidence>
<gene>
    <name evidence="1" type="ORF">JWR99_10575</name>
</gene>
<name>A0A9X1C4M4_9PSED</name>
<proteinExistence type="predicted"/>
<keyword evidence="2" id="KW-1185">Reference proteome</keyword>
<comment type="caution">
    <text evidence="1">The sequence shown here is derived from an EMBL/GenBank/DDBJ whole genome shotgun (WGS) entry which is preliminary data.</text>
</comment>
<sequence>MNVQALSRDVFREAYLAYGEWLINKIGPKRAALLINPHLQSFMEMNTQWLGLPTYQQLLEAKGALWIRRAQLPFRWLTEERGMRVDETLKEDVTETRRIEAIVASVASEIGQKVLEAYRVRLESKPNKRANSLRSVRMAMRSAANLVLVSEAAGRAMPSSESLRSLLAETPGVAASLASFISFLNTSFELSIEFPKDNRDAIKLRRKRSEQVLKSLMSEAANGVDVLDRWPAAALGYFHGVARVSTKGMALTSDPERKGLLVMLKDKEYWIPLPSTAQVD</sequence>